<feature type="binding site" evidence="11">
    <location>
        <position position="81"/>
    </location>
    <ligand>
        <name>Mg(2+)</name>
        <dbReference type="ChEBI" id="CHEBI:18420"/>
        <label>1</label>
        <note>catalytic</note>
    </ligand>
</feature>
<comment type="catalytic activity">
    <reaction evidence="1">
        <text>a myo-inositol phosphate + H2O = myo-inositol + phosphate</text>
        <dbReference type="Rhea" id="RHEA:24056"/>
        <dbReference type="ChEBI" id="CHEBI:15377"/>
        <dbReference type="ChEBI" id="CHEBI:17268"/>
        <dbReference type="ChEBI" id="CHEBI:43474"/>
        <dbReference type="ChEBI" id="CHEBI:84139"/>
        <dbReference type="EC" id="3.1.3.25"/>
    </reaction>
</comment>
<feature type="binding site" evidence="10">
    <location>
        <position position="59"/>
    </location>
    <ligand>
        <name>substrate</name>
    </ligand>
</feature>
<feature type="binding site" evidence="10">
    <location>
        <position position="218"/>
    </location>
    <ligand>
        <name>Mg(2+)</name>
        <dbReference type="ChEBI" id="CHEBI:18420"/>
        <label>2</label>
    </ligand>
</feature>
<dbReference type="PANTHER" id="PTHR43028:SF5">
    <property type="entry name" value="3'(2'),5'-BISPHOSPHATE NUCLEOTIDASE 1"/>
    <property type="match status" value="1"/>
</dbReference>
<dbReference type="PROSITE" id="PS00630">
    <property type="entry name" value="IMP_2"/>
    <property type="match status" value="1"/>
</dbReference>
<evidence type="ECO:0000256" key="6">
    <source>
        <dbReference type="ARBA" id="ARBA00022723"/>
    </source>
</evidence>
<dbReference type="PRINTS" id="PR00377">
    <property type="entry name" value="IMPHPHTASES"/>
</dbReference>
<feature type="binding site" evidence="11">
    <location>
        <position position="82"/>
    </location>
    <ligand>
        <name>Mg(2+)</name>
        <dbReference type="ChEBI" id="CHEBI:18420"/>
        <label>1</label>
        <note>catalytic</note>
    </ligand>
</feature>
<feature type="binding site" evidence="11">
    <location>
        <position position="218"/>
    </location>
    <ligand>
        <name>Mg(2+)</name>
        <dbReference type="ChEBI" id="CHEBI:18420"/>
        <label>1</label>
        <note>catalytic</note>
    </ligand>
</feature>
<dbReference type="InterPro" id="IPR050725">
    <property type="entry name" value="CysQ/Inositol_MonoPase"/>
</dbReference>
<evidence type="ECO:0000256" key="5">
    <source>
        <dbReference type="ARBA" id="ARBA00022519"/>
    </source>
</evidence>
<comment type="caution">
    <text evidence="12">The sequence shown here is derived from an EMBL/GenBank/DDBJ whole genome shotgun (WGS) entry which is preliminary data.</text>
</comment>
<protein>
    <recommendedName>
        <fullName evidence="10">3'(2'),5'-bisphosphate nucleotidase CysQ</fullName>
        <ecNumber evidence="10">3.1.3.7</ecNumber>
    </recommendedName>
    <alternativeName>
        <fullName evidence="10">3'(2'),5-bisphosphonucleoside 3'(2')-phosphohydrolase</fullName>
    </alternativeName>
    <alternativeName>
        <fullName evidence="10">3'-phosphoadenosine 5'-phosphate phosphatase</fullName>
        <shortName evidence="10">PAP phosphatase</shortName>
    </alternativeName>
</protein>
<comment type="subcellular location">
    <subcellularLocation>
        <location evidence="10">Cell membrane</location>
        <topology evidence="10">Peripheral membrane protein</topology>
        <orientation evidence="10">Cytoplasmic side</orientation>
    </subcellularLocation>
</comment>
<evidence type="ECO:0000256" key="10">
    <source>
        <dbReference type="HAMAP-Rule" id="MF_02095"/>
    </source>
</evidence>
<evidence type="ECO:0000256" key="4">
    <source>
        <dbReference type="ARBA" id="ARBA00022475"/>
    </source>
</evidence>
<keyword evidence="8 10" id="KW-0460">Magnesium</keyword>
<dbReference type="Pfam" id="PF00459">
    <property type="entry name" value="Inositol_P"/>
    <property type="match status" value="1"/>
</dbReference>
<keyword evidence="4 10" id="KW-1003">Cell membrane</keyword>
<feature type="binding site" evidence="10">
    <location>
        <position position="59"/>
    </location>
    <ligand>
        <name>Mg(2+)</name>
        <dbReference type="ChEBI" id="CHEBI:18420"/>
        <label>1</label>
    </ligand>
</feature>
<evidence type="ECO:0000256" key="3">
    <source>
        <dbReference type="ARBA" id="ARBA00005289"/>
    </source>
</evidence>
<dbReference type="GO" id="GO:0005886">
    <property type="term" value="C:plasma membrane"/>
    <property type="evidence" value="ECO:0007669"/>
    <property type="project" value="UniProtKB-SubCell"/>
</dbReference>
<keyword evidence="6 10" id="KW-0479">Metal-binding</keyword>
<comment type="similarity">
    <text evidence="3 10">Belongs to the inositol monophosphatase superfamily. CysQ family.</text>
</comment>
<feature type="binding site" evidence="10">
    <location>
        <position position="218"/>
    </location>
    <ligand>
        <name>substrate</name>
    </ligand>
</feature>
<dbReference type="GO" id="GO:0000103">
    <property type="term" value="P:sulfate assimilation"/>
    <property type="evidence" value="ECO:0007669"/>
    <property type="project" value="TreeGrafter"/>
</dbReference>
<dbReference type="GO" id="GO:0000287">
    <property type="term" value="F:magnesium ion binding"/>
    <property type="evidence" value="ECO:0007669"/>
    <property type="project" value="UniProtKB-UniRule"/>
</dbReference>
<keyword evidence="13" id="KW-1185">Reference proteome</keyword>
<dbReference type="GO" id="GO:0046854">
    <property type="term" value="P:phosphatidylinositol phosphate biosynthetic process"/>
    <property type="evidence" value="ECO:0007669"/>
    <property type="project" value="InterPro"/>
</dbReference>
<dbReference type="CDD" id="cd01638">
    <property type="entry name" value="CysQ"/>
    <property type="match status" value="1"/>
</dbReference>
<evidence type="ECO:0000256" key="8">
    <source>
        <dbReference type="ARBA" id="ARBA00022842"/>
    </source>
</evidence>
<comment type="cofactor">
    <cofactor evidence="10 11">
        <name>Mg(2+)</name>
        <dbReference type="ChEBI" id="CHEBI:18420"/>
    </cofactor>
</comment>
<dbReference type="NCBIfam" id="TIGR01331">
    <property type="entry name" value="bisphos_cysQ"/>
    <property type="match status" value="1"/>
</dbReference>
<dbReference type="EMBL" id="PVNS01000008">
    <property type="protein sequence ID" value="PRO65498.1"/>
    <property type="molecule type" value="Genomic_DNA"/>
</dbReference>
<dbReference type="HAMAP" id="MF_02095">
    <property type="entry name" value="CysQ"/>
    <property type="match status" value="1"/>
</dbReference>
<sequence>MIELSIAAGQAIMEIYDEEDMEVERKQDDSPLTKADKQAHELLFQGLRMFAPDIPVLSEEGDHPAYTTRRSWDRCFVVDPLDGTKEFLKRNGEFTVNTALVENGVPVLGVIYAPALDLLYFADINEGSFKAEQASLKSWSSDAVFRLGYPLPLETTNELTALVSRSHPSEETQQMLAKLEEAYGSLQKANVGSSLKLCYIAEGKADIYPRMVPTMEWDTAAGQAIVEAAGGEVLVYPSGEKLMYNKEDLKNPYFTAKRKTISLPKGVFHNDR</sequence>
<evidence type="ECO:0000256" key="11">
    <source>
        <dbReference type="PIRSR" id="PIRSR600760-2"/>
    </source>
</evidence>
<gene>
    <name evidence="10 12" type="primary">cysQ</name>
    <name evidence="12" type="ORF">C6I21_09240</name>
</gene>
<keyword evidence="9 10" id="KW-0472">Membrane</keyword>
<keyword evidence="7 10" id="KW-0378">Hydrolase</keyword>
<dbReference type="InterPro" id="IPR020583">
    <property type="entry name" value="Inositol_monoP_metal-BS"/>
</dbReference>
<evidence type="ECO:0000256" key="9">
    <source>
        <dbReference type="ARBA" id="ARBA00023136"/>
    </source>
</evidence>
<feature type="binding site" evidence="10">
    <location>
        <position position="79"/>
    </location>
    <ligand>
        <name>Mg(2+)</name>
        <dbReference type="ChEBI" id="CHEBI:18420"/>
        <label>2</label>
    </ligand>
</feature>
<dbReference type="Proteomes" id="UP000243650">
    <property type="component" value="Unassembled WGS sequence"/>
</dbReference>
<evidence type="ECO:0000256" key="1">
    <source>
        <dbReference type="ARBA" id="ARBA00001033"/>
    </source>
</evidence>
<dbReference type="InterPro" id="IPR000760">
    <property type="entry name" value="Inositol_monophosphatase-like"/>
</dbReference>
<feature type="binding site" evidence="10">
    <location>
        <begin position="81"/>
        <end position="84"/>
    </location>
    <ligand>
        <name>substrate</name>
    </ligand>
</feature>
<dbReference type="EC" id="3.1.3.7" evidence="10"/>
<dbReference type="SUPFAM" id="SSF56655">
    <property type="entry name" value="Carbohydrate phosphatase"/>
    <property type="match status" value="1"/>
</dbReference>
<evidence type="ECO:0000313" key="12">
    <source>
        <dbReference type="EMBL" id="PRO65498.1"/>
    </source>
</evidence>
<comment type="catalytic activity">
    <reaction evidence="2 10">
        <text>adenosine 3',5'-bisphosphate + H2O = AMP + phosphate</text>
        <dbReference type="Rhea" id="RHEA:10040"/>
        <dbReference type="ChEBI" id="CHEBI:15377"/>
        <dbReference type="ChEBI" id="CHEBI:43474"/>
        <dbReference type="ChEBI" id="CHEBI:58343"/>
        <dbReference type="ChEBI" id="CHEBI:456215"/>
        <dbReference type="EC" id="3.1.3.7"/>
    </reaction>
</comment>
<proteinExistence type="inferred from homology"/>
<reference evidence="12 13" key="1">
    <citation type="submission" date="2018-03" db="EMBL/GenBank/DDBJ databases">
        <title>Bacillus urumqiensis sp. nov., a moderately haloalkaliphilic bacterium isolated from a salt lake.</title>
        <authorList>
            <person name="Zhao B."/>
            <person name="Liao Z."/>
        </authorList>
    </citation>
    <scope>NUCLEOTIDE SEQUENCE [LARGE SCALE GENOMIC DNA]</scope>
    <source>
        <strain evidence="12 13">BZ-SZ-XJ18</strain>
    </source>
</reference>
<feature type="binding site" evidence="10">
    <location>
        <position position="79"/>
    </location>
    <ligand>
        <name>Mg(2+)</name>
        <dbReference type="ChEBI" id="CHEBI:18420"/>
        <label>1</label>
    </ligand>
</feature>
<evidence type="ECO:0000256" key="2">
    <source>
        <dbReference type="ARBA" id="ARBA00001625"/>
    </source>
</evidence>
<dbReference type="AlphaFoldDB" id="A0A2P6MGT9"/>
<dbReference type="InterPro" id="IPR006240">
    <property type="entry name" value="CysQ"/>
</dbReference>
<feature type="binding site" evidence="11">
    <location>
        <position position="59"/>
    </location>
    <ligand>
        <name>Mg(2+)</name>
        <dbReference type="ChEBI" id="CHEBI:18420"/>
        <label>1</label>
        <note>catalytic</note>
    </ligand>
</feature>
<dbReference type="Gene3D" id="3.30.540.10">
    <property type="entry name" value="Fructose-1,6-Bisphosphatase, subunit A, domain 1"/>
    <property type="match status" value="1"/>
</dbReference>
<dbReference type="Gene3D" id="3.40.190.80">
    <property type="match status" value="1"/>
</dbReference>
<dbReference type="PROSITE" id="PS00629">
    <property type="entry name" value="IMP_1"/>
    <property type="match status" value="1"/>
</dbReference>
<evidence type="ECO:0000256" key="7">
    <source>
        <dbReference type="ARBA" id="ARBA00022801"/>
    </source>
</evidence>
<organism evidence="12 13">
    <name type="scientific">Alkalicoccus urumqiensis</name>
    <name type="common">Bacillus urumqiensis</name>
    <dbReference type="NCBI Taxonomy" id="1548213"/>
    <lineage>
        <taxon>Bacteria</taxon>
        <taxon>Bacillati</taxon>
        <taxon>Bacillota</taxon>
        <taxon>Bacilli</taxon>
        <taxon>Bacillales</taxon>
        <taxon>Bacillaceae</taxon>
        <taxon>Alkalicoccus</taxon>
    </lineage>
</organism>
<name>A0A2P6MGT9_ALKUR</name>
<feature type="binding site" evidence="11">
    <location>
        <position position="79"/>
    </location>
    <ligand>
        <name>Mg(2+)</name>
        <dbReference type="ChEBI" id="CHEBI:18420"/>
        <label>1</label>
        <note>catalytic</note>
    </ligand>
</feature>
<accession>A0A2P6MGT9</accession>
<dbReference type="GO" id="GO:0050427">
    <property type="term" value="P:3'-phosphoadenosine 5'-phosphosulfate metabolic process"/>
    <property type="evidence" value="ECO:0007669"/>
    <property type="project" value="TreeGrafter"/>
</dbReference>
<evidence type="ECO:0000313" key="13">
    <source>
        <dbReference type="Proteomes" id="UP000243650"/>
    </source>
</evidence>
<keyword evidence="5" id="KW-0997">Cell inner membrane</keyword>
<dbReference type="InterPro" id="IPR020550">
    <property type="entry name" value="Inositol_monophosphatase_CS"/>
</dbReference>
<feature type="binding site" evidence="10">
    <location>
        <position position="82"/>
    </location>
    <ligand>
        <name>Mg(2+)</name>
        <dbReference type="ChEBI" id="CHEBI:18420"/>
        <label>2</label>
    </ligand>
</feature>
<dbReference type="GO" id="GO:0008441">
    <property type="term" value="F:3'(2'),5'-bisphosphate nucleotidase activity"/>
    <property type="evidence" value="ECO:0007669"/>
    <property type="project" value="UniProtKB-UniRule"/>
</dbReference>
<feature type="binding site" evidence="10">
    <location>
        <position position="81"/>
    </location>
    <ligand>
        <name>Mg(2+)</name>
        <dbReference type="ChEBI" id="CHEBI:18420"/>
        <label>1</label>
    </ligand>
</feature>
<comment type="function">
    <text evidence="10">Converts adenosine-3',5'-bisphosphate (PAP) to AMP.</text>
</comment>
<dbReference type="OrthoDB" id="9772456at2"/>
<dbReference type="GO" id="GO:0052834">
    <property type="term" value="F:inositol monophosphate phosphatase activity"/>
    <property type="evidence" value="ECO:0007669"/>
    <property type="project" value="UniProtKB-EC"/>
</dbReference>
<dbReference type="PANTHER" id="PTHR43028">
    <property type="entry name" value="3'(2'),5'-BISPHOSPHATE NUCLEOTIDASE 1"/>
    <property type="match status" value="1"/>
</dbReference>